<evidence type="ECO:0000256" key="5">
    <source>
        <dbReference type="ARBA" id="ARBA00012513"/>
    </source>
</evidence>
<dbReference type="EMBL" id="GFPF01011118">
    <property type="protein sequence ID" value="MAA22264.1"/>
    <property type="molecule type" value="Transcribed_RNA"/>
</dbReference>
<sequence>MKLLSAWRPLSSACAQQSRRCYSVTTNGEYWLRGYLSDAMVRFRVALRTLWPRGRVAVRRGQGPPVLSRYLQRWAKQTRAADLRRRAARQLFAGARLPLMGLTGVCLITKPSLVSSEEELESVCVALRELAVTMSKQREVAQLPDKEAVNLDDLELGTVLGKGANAIVYSGRWRTPVSTRKHRVATDESQTTSVALATAAAKDLGGEETQKEASTVEDSAVPVKHLQEFSPAAAMKEDWPHFDLAVKVLFNYYAASNATAIWDSLQKECLPVLVNQLLPTGLWRCRLPPHAHIVEMPVAFVDSVSLLPGATVLWPSALSPRLHPRGCGRNATLYLVMRRYQCSLAEYLQSGVAASKDPRVRLSLLCQLLEAVCHLGQHGVAHRDLKADNLLLDLSKGAASPRLVLSDFGSCLANLHLHFVSPEVNRGGNPALMPPEVAGAEPGLLSIIDYRRADLWAAGTLAYELYGAPNPFYDLDSRSYAESDLPQPPGAMPPVVQALVRDMLRRDPKQRPSPPVAATICQMLLLAPKDLLEASSDCADARRILRWLCSLAANTLPHWEESMSREISNAGGVSAFTMDQTEKLHVHCSDKIHSDAHQADISDYIPTDKSLMQVLQSGPVATWKLAKPKLHSMSLDLAKVLLSRVSLPQALEALRYIRAHGACD</sequence>
<dbReference type="AlphaFoldDB" id="A0A224Z723"/>
<feature type="domain" description="Protein kinase" evidence="19">
    <location>
        <begin position="154"/>
        <end position="525"/>
    </location>
</feature>
<dbReference type="PANTHER" id="PTHR22972">
    <property type="entry name" value="SERINE/THREONINE PROTEIN KINASE"/>
    <property type="match status" value="1"/>
</dbReference>
<keyword evidence="11" id="KW-1000">Mitochondrion outer membrane</keyword>
<dbReference type="InterPro" id="IPR000719">
    <property type="entry name" value="Prot_kinase_dom"/>
</dbReference>
<reference evidence="20" key="1">
    <citation type="journal article" date="2017" name="Parasit. Vectors">
        <title>Sialotranscriptomics of Rhipicephalus zambeziensis reveals intricate expression profiles of secretory proteins and suggests tight temporal transcriptional regulation during blood-feeding.</title>
        <authorList>
            <person name="de Castro M.H."/>
            <person name="de Klerk D."/>
            <person name="Pienaar R."/>
            <person name="Rees D.J.G."/>
            <person name="Mans B.J."/>
        </authorList>
    </citation>
    <scope>NUCLEOTIDE SEQUENCE</scope>
    <source>
        <tissue evidence="20">Salivary glands</tissue>
    </source>
</reference>
<dbReference type="PROSITE" id="PS00108">
    <property type="entry name" value="PROTEIN_KINASE_ST"/>
    <property type="match status" value="1"/>
</dbReference>
<dbReference type="GO" id="GO:0090141">
    <property type="term" value="P:positive regulation of mitochondrial fission"/>
    <property type="evidence" value="ECO:0007669"/>
    <property type="project" value="TreeGrafter"/>
</dbReference>
<evidence type="ECO:0000256" key="18">
    <source>
        <dbReference type="ARBA" id="ARBA00048679"/>
    </source>
</evidence>
<dbReference type="PANTHER" id="PTHR22972:SF7">
    <property type="entry name" value="SERINE_THREONINE-PROTEIN KINASE PINK1, MITOCHONDRIAL"/>
    <property type="match status" value="1"/>
</dbReference>
<dbReference type="Gene3D" id="1.10.510.10">
    <property type="entry name" value="Transferase(Phosphotransferase) domain 1"/>
    <property type="match status" value="1"/>
</dbReference>
<keyword evidence="6" id="KW-0723">Serine/threonine-protein kinase</keyword>
<name>A0A224Z723_9ACAR</name>
<dbReference type="InterPro" id="IPR008271">
    <property type="entry name" value="Ser/Thr_kinase_AS"/>
</dbReference>
<proteinExistence type="predicted"/>
<keyword evidence="14" id="KW-0460">Magnesium</keyword>
<keyword evidence="15" id="KW-0809">Transit peptide</keyword>
<keyword evidence="13" id="KW-0067">ATP-binding</keyword>
<keyword evidence="9" id="KW-0547">Nucleotide-binding</keyword>
<dbReference type="Pfam" id="PF00069">
    <property type="entry name" value="Pkinase"/>
    <property type="match status" value="1"/>
</dbReference>
<dbReference type="GO" id="GO:0042981">
    <property type="term" value="P:regulation of apoptotic process"/>
    <property type="evidence" value="ECO:0007669"/>
    <property type="project" value="TreeGrafter"/>
</dbReference>
<dbReference type="GO" id="GO:0004674">
    <property type="term" value="F:protein serine/threonine kinase activity"/>
    <property type="evidence" value="ECO:0007669"/>
    <property type="project" value="UniProtKB-KW"/>
</dbReference>
<evidence type="ECO:0000256" key="17">
    <source>
        <dbReference type="ARBA" id="ARBA00047899"/>
    </source>
</evidence>
<comment type="catalytic activity">
    <reaction evidence="17">
        <text>L-threonyl-[protein] + ATP = O-phospho-L-threonyl-[protein] + ADP + H(+)</text>
        <dbReference type="Rhea" id="RHEA:46608"/>
        <dbReference type="Rhea" id="RHEA-COMP:11060"/>
        <dbReference type="Rhea" id="RHEA-COMP:11605"/>
        <dbReference type="ChEBI" id="CHEBI:15378"/>
        <dbReference type="ChEBI" id="CHEBI:30013"/>
        <dbReference type="ChEBI" id="CHEBI:30616"/>
        <dbReference type="ChEBI" id="CHEBI:61977"/>
        <dbReference type="ChEBI" id="CHEBI:456216"/>
        <dbReference type="EC" id="2.7.11.1"/>
    </reaction>
</comment>
<comment type="catalytic activity">
    <reaction evidence="18">
        <text>L-seryl-[protein] + ATP = O-phospho-L-seryl-[protein] + ADP + H(+)</text>
        <dbReference type="Rhea" id="RHEA:17989"/>
        <dbReference type="Rhea" id="RHEA-COMP:9863"/>
        <dbReference type="Rhea" id="RHEA-COMP:11604"/>
        <dbReference type="ChEBI" id="CHEBI:15378"/>
        <dbReference type="ChEBI" id="CHEBI:29999"/>
        <dbReference type="ChEBI" id="CHEBI:30616"/>
        <dbReference type="ChEBI" id="CHEBI:83421"/>
        <dbReference type="ChEBI" id="CHEBI:456216"/>
        <dbReference type="EC" id="2.7.11.1"/>
    </reaction>
</comment>
<evidence type="ECO:0000256" key="10">
    <source>
        <dbReference type="ARBA" id="ARBA00022777"/>
    </source>
</evidence>
<dbReference type="GO" id="GO:0046872">
    <property type="term" value="F:metal ion binding"/>
    <property type="evidence" value="ECO:0007669"/>
    <property type="project" value="UniProtKB-KW"/>
</dbReference>
<dbReference type="SUPFAM" id="SSF56112">
    <property type="entry name" value="Protein kinase-like (PK-like)"/>
    <property type="match status" value="1"/>
</dbReference>
<dbReference type="GO" id="GO:0005524">
    <property type="term" value="F:ATP binding"/>
    <property type="evidence" value="ECO:0007669"/>
    <property type="project" value="UniProtKB-KW"/>
</dbReference>
<evidence type="ECO:0000256" key="16">
    <source>
        <dbReference type="ARBA" id="ARBA00023128"/>
    </source>
</evidence>
<protein>
    <recommendedName>
        <fullName evidence="5">non-specific serine/threonine protein kinase</fullName>
        <ecNumber evidence="5">2.7.11.1</ecNumber>
    </recommendedName>
</protein>
<evidence type="ECO:0000256" key="3">
    <source>
        <dbReference type="ARBA" id="ARBA00004514"/>
    </source>
</evidence>
<evidence type="ECO:0000256" key="2">
    <source>
        <dbReference type="ARBA" id="ARBA00004434"/>
    </source>
</evidence>
<evidence type="ECO:0000256" key="13">
    <source>
        <dbReference type="ARBA" id="ARBA00022840"/>
    </source>
</evidence>
<dbReference type="EC" id="2.7.11.1" evidence="5"/>
<keyword evidence="8" id="KW-0479">Metal-binding</keyword>
<evidence type="ECO:0000256" key="14">
    <source>
        <dbReference type="ARBA" id="ARBA00022842"/>
    </source>
</evidence>
<evidence type="ECO:0000256" key="11">
    <source>
        <dbReference type="ARBA" id="ARBA00022787"/>
    </source>
</evidence>
<comment type="cofactor">
    <cofactor evidence="1">
        <name>Mg(2+)</name>
        <dbReference type="ChEBI" id="CHEBI:18420"/>
    </cofactor>
</comment>
<evidence type="ECO:0000256" key="6">
    <source>
        <dbReference type="ARBA" id="ARBA00022527"/>
    </source>
</evidence>
<accession>A0A224Z723</accession>
<dbReference type="GO" id="GO:0005829">
    <property type="term" value="C:cytosol"/>
    <property type="evidence" value="ECO:0007669"/>
    <property type="project" value="UniProtKB-SubCell"/>
</dbReference>
<evidence type="ECO:0000313" key="20">
    <source>
        <dbReference type="EMBL" id="MAA22264.1"/>
    </source>
</evidence>
<evidence type="ECO:0000259" key="19">
    <source>
        <dbReference type="PROSITE" id="PS50011"/>
    </source>
</evidence>
<keyword evidence="7" id="KW-0808">Transferase</keyword>
<evidence type="ECO:0000256" key="7">
    <source>
        <dbReference type="ARBA" id="ARBA00022679"/>
    </source>
</evidence>
<evidence type="ECO:0000256" key="15">
    <source>
        <dbReference type="ARBA" id="ARBA00022946"/>
    </source>
</evidence>
<keyword evidence="12" id="KW-0999">Mitochondrion inner membrane</keyword>
<keyword evidence="12" id="KW-0472">Membrane</keyword>
<dbReference type="GO" id="GO:0000422">
    <property type="term" value="P:autophagy of mitochondrion"/>
    <property type="evidence" value="ECO:0007669"/>
    <property type="project" value="TreeGrafter"/>
</dbReference>
<evidence type="ECO:0000256" key="9">
    <source>
        <dbReference type="ARBA" id="ARBA00022741"/>
    </source>
</evidence>
<evidence type="ECO:0000256" key="4">
    <source>
        <dbReference type="ARBA" id="ARBA00004572"/>
    </source>
</evidence>
<evidence type="ECO:0000256" key="12">
    <source>
        <dbReference type="ARBA" id="ARBA00022792"/>
    </source>
</evidence>
<dbReference type="InterPro" id="IPR051511">
    <property type="entry name" value="MitoQC_Scaffold_Kinases"/>
</dbReference>
<dbReference type="InterPro" id="IPR011009">
    <property type="entry name" value="Kinase-like_dom_sf"/>
</dbReference>
<evidence type="ECO:0000256" key="1">
    <source>
        <dbReference type="ARBA" id="ARBA00001946"/>
    </source>
</evidence>
<keyword evidence="16" id="KW-0496">Mitochondrion</keyword>
<dbReference type="GO" id="GO:0005743">
    <property type="term" value="C:mitochondrial inner membrane"/>
    <property type="evidence" value="ECO:0007669"/>
    <property type="project" value="UniProtKB-SubCell"/>
</dbReference>
<dbReference type="GO" id="GO:0005741">
    <property type="term" value="C:mitochondrial outer membrane"/>
    <property type="evidence" value="ECO:0007669"/>
    <property type="project" value="UniProtKB-SubCell"/>
</dbReference>
<keyword evidence="10 20" id="KW-0418">Kinase</keyword>
<organism evidence="20">
    <name type="scientific">Rhipicephalus zambeziensis</name>
    <dbReference type="NCBI Taxonomy" id="60191"/>
    <lineage>
        <taxon>Eukaryota</taxon>
        <taxon>Metazoa</taxon>
        <taxon>Ecdysozoa</taxon>
        <taxon>Arthropoda</taxon>
        <taxon>Chelicerata</taxon>
        <taxon>Arachnida</taxon>
        <taxon>Acari</taxon>
        <taxon>Parasitiformes</taxon>
        <taxon>Ixodida</taxon>
        <taxon>Ixodoidea</taxon>
        <taxon>Ixodidae</taxon>
        <taxon>Rhipicephalinae</taxon>
        <taxon>Rhipicephalus</taxon>
        <taxon>Rhipicephalus</taxon>
    </lineage>
</organism>
<evidence type="ECO:0000256" key="8">
    <source>
        <dbReference type="ARBA" id="ARBA00022723"/>
    </source>
</evidence>
<dbReference type="PROSITE" id="PS50011">
    <property type="entry name" value="PROTEIN_KINASE_DOM"/>
    <property type="match status" value="1"/>
</dbReference>
<dbReference type="SMART" id="SM00220">
    <property type="entry name" value="S_TKc"/>
    <property type="match status" value="1"/>
</dbReference>
<comment type="subcellular location">
    <subcellularLocation>
        <location evidence="3">Cytoplasm</location>
        <location evidence="3">Cytosol</location>
    </subcellularLocation>
    <subcellularLocation>
        <location evidence="2">Mitochondrion inner membrane</location>
        <topology evidence="2">Single-pass membrane protein</topology>
    </subcellularLocation>
    <subcellularLocation>
        <location evidence="4">Mitochondrion outer membrane</location>
        <topology evidence="4">Single-pass membrane protein</topology>
    </subcellularLocation>
</comment>